<feature type="compositionally biased region" description="Basic residues" evidence="1">
    <location>
        <begin position="75"/>
        <end position="94"/>
    </location>
</feature>
<protein>
    <submittedName>
        <fullName evidence="2">DNA polymerase III epsilon subunit</fullName>
        <ecNumber evidence="2">2.7.7.7</ecNumber>
    </submittedName>
</protein>
<name>A0A6J4MFD8_9HYPH</name>
<proteinExistence type="predicted"/>
<feature type="compositionally biased region" description="Basic residues" evidence="1">
    <location>
        <begin position="1"/>
        <end position="13"/>
    </location>
</feature>
<feature type="compositionally biased region" description="Basic residues" evidence="1">
    <location>
        <begin position="134"/>
        <end position="144"/>
    </location>
</feature>
<reference evidence="2" key="1">
    <citation type="submission" date="2020-02" db="EMBL/GenBank/DDBJ databases">
        <authorList>
            <person name="Meier V. D."/>
        </authorList>
    </citation>
    <scope>NUCLEOTIDE SEQUENCE</scope>
    <source>
        <strain evidence="2">AVDCRST_MAG90</strain>
    </source>
</reference>
<feature type="compositionally biased region" description="Basic residues" evidence="1">
    <location>
        <begin position="182"/>
        <end position="197"/>
    </location>
</feature>
<gene>
    <name evidence="2" type="ORF">AVDCRST_MAG90-2830</name>
</gene>
<keyword evidence="2" id="KW-0808">Transferase</keyword>
<feature type="region of interest" description="Disordered" evidence="1">
    <location>
        <begin position="1"/>
        <end position="208"/>
    </location>
</feature>
<organism evidence="2">
    <name type="scientific">uncultured Microvirga sp</name>
    <dbReference type="NCBI Taxonomy" id="412392"/>
    <lineage>
        <taxon>Bacteria</taxon>
        <taxon>Pseudomonadati</taxon>
        <taxon>Pseudomonadota</taxon>
        <taxon>Alphaproteobacteria</taxon>
        <taxon>Hyphomicrobiales</taxon>
        <taxon>Methylobacteriaceae</taxon>
        <taxon>Microvirga</taxon>
        <taxon>environmental samples</taxon>
    </lineage>
</organism>
<evidence type="ECO:0000313" key="2">
    <source>
        <dbReference type="EMBL" id="CAA9358569.1"/>
    </source>
</evidence>
<dbReference type="GO" id="GO:0003887">
    <property type="term" value="F:DNA-directed DNA polymerase activity"/>
    <property type="evidence" value="ECO:0007669"/>
    <property type="project" value="UniProtKB-EC"/>
</dbReference>
<keyword evidence="2" id="KW-0548">Nucleotidyltransferase</keyword>
<dbReference type="AlphaFoldDB" id="A0A6J4MFD8"/>
<feature type="compositionally biased region" description="Basic and acidic residues" evidence="1">
    <location>
        <begin position="145"/>
        <end position="159"/>
    </location>
</feature>
<feature type="compositionally biased region" description="Basic and acidic residues" evidence="1">
    <location>
        <begin position="116"/>
        <end position="133"/>
    </location>
</feature>
<feature type="non-terminal residue" evidence="2">
    <location>
        <position position="1"/>
    </location>
</feature>
<dbReference type="EMBL" id="CADCUC010000591">
    <property type="protein sequence ID" value="CAA9358569.1"/>
    <property type="molecule type" value="Genomic_DNA"/>
</dbReference>
<dbReference type="EC" id="2.7.7.7" evidence="2"/>
<accession>A0A6J4MFD8</accession>
<feature type="non-terminal residue" evidence="2">
    <location>
        <position position="232"/>
    </location>
</feature>
<evidence type="ECO:0000256" key="1">
    <source>
        <dbReference type="SAM" id="MobiDB-lite"/>
    </source>
</evidence>
<sequence>AGNRPRHRNHRHGSGGGRPDHRDRLRRARERLPDRQHLSPIHQPPALGVAGGLQRSRPVGRVPGRQARLCGGRGRVSRIRRRRTARHPQCRVRHRVLERGTRPHGASPVRSRARGRHADARAPKTSRRLEQPRRALRPLRHRQLPAHEARRAARRRDPGRGLYRASRRQAGRSRPDAASGPKCRRARPCGRARRRSAPGHLTPERRGAQCASRLHRITGRARDLARIRFGLL</sequence>